<dbReference type="PANTHER" id="PTHR21666:SF270">
    <property type="entry name" value="MUREIN HYDROLASE ACTIVATOR ENVC"/>
    <property type="match status" value="1"/>
</dbReference>
<evidence type="ECO:0000259" key="2">
    <source>
        <dbReference type="Pfam" id="PF01551"/>
    </source>
</evidence>
<reference evidence="3" key="2">
    <citation type="submission" date="2023-04" db="EMBL/GenBank/DDBJ databases">
        <authorList>
            <person name="Sun J.-Q."/>
        </authorList>
    </citation>
    <scope>NUCLEOTIDE SEQUENCE</scope>
    <source>
        <strain evidence="3">CC-YY355</strain>
    </source>
</reference>
<dbReference type="Gene3D" id="2.70.70.10">
    <property type="entry name" value="Glucose Permease (Domain IIA)"/>
    <property type="match status" value="1"/>
</dbReference>
<dbReference type="EMBL" id="JARYGX010000012">
    <property type="protein sequence ID" value="MDH7452429.1"/>
    <property type="molecule type" value="Genomic_DNA"/>
</dbReference>
<keyword evidence="4" id="KW-1185">Reference proteome</keyword>
<dbReference type="InterPro" id="IPR050570">
    <property type="entry name" value="Cell_wall_metabolism_enzyme"/>
</dbReference>
<feature type="domain" description="M23ase beta-sheet core" evidence="2">
    <location>
        <begin position="191"/>
        <end position="286"/>
    </location>
</feature>
<dbReference type="InterPro" id="IPR016047">
    <property type="entry name" value="M23ase_b-sheet_dom"/>
</dbReference>
<dbReference type="PANTHER" id="PTHR21666">
    <property type="entry name" value="PEPTIDASE-RELATED"/>
    <property type="match status" value="1"/>
</dbReference>
<proteinExistence type="predicted"/>
<accession>A0ABT6MPC4</accession>
<dbReference type="SUPFAM" id="SSF51261">
    <property type="entry name" value="Duplicated hybrid motif"/>
    <property type="match status" value="1"/>
</dbReference>
<sequence length="344" mass="36467">MPVAPAAVPSQGRLRLFHELHLTSFAREPLAIERIEVQGDDGRVLASYAGDALRRRLVPAVPAAETGDARLLAPGTVRVLHVELELAPTAVPSSLRHIVTYGVAGEPADAQVSAGAVAVGSDGAIVLGPPLRGGPWAAVFDPAWARGHRRVHYALEGRATLPGRFALDLVKLDAQGRIAAADPDVIRNAYGCGEPVLAVADAEVVAVRNDYPEAERISGNGRHRLSAGSGNHVVLALEDGRHAFYEHLRPGSVRVAVGQRVRRGEVLGEVGLSGSGGWPHLHFHVADGPSLLGAEGLPFAFDAFELLGRYGDFEQLGQAPWEPQGAGMRRGERPPDNAVLRFPD</sequence>
<dbReference type="EC" id="3.4.-.-" evidence="3"/>
<feature type="region of interest" description="Disordered" evidence="1">
    <location>
        <begin position="320"/>
        <end position="344"/>
    </location>
</feature>
<gene>
    <name evidence="3" type="ORF">QF205_04930</name>
</gene>
<protein>
    <submittedName>
        <fullName evidence="3">M23 family metallopeptidase</fullName>
        <ecNumber evidence="3">3.4.-.-</ecNumber>
    </submittedName>
</protein>
<reference evidence="3" key="1">
    <citation type="journal article" date="2007" name="Int. J. Syst. Evol. Microbiol.">
        <title>Luteimonas composti sp. nov., a moderately thermophilic bacterium isolated from food waste.</title>
        <authorList>
            <person name="Young C.C."/>
            <person name="Kampfer P."/>
            <person name="Chen W.M."/>
            <person name="Yen W.S."/>
            <person name="Arun A.B."/>
            <person name="Lai W.A."/>
            <person name="Shen F.T."/>
            <person name="Rekha P.D."/>
            <person name="Lin K.Y."/>
            <person name="Chou J.H."/>
        </authorList>
    </citation>
    <scope>NUCLEOTIDE SEQUENCE</scope>
    <source>
        <strain evidence="3">CC-YY355</strain>
    </source>
</reference>
<dbReference type="Proteomes" id="UP001160550">
    <property type="component" value="Unassembled WGS sequence"/>
</dbReference>
<evidence type="ECO:0000256" key="1">
    <source>
        <dbReference type="SAM" id="MobiDB-lite"/>
    </source>
</evidence>
<dbReference type="InterPro" id="IPR011055">
    <property type="entry name" value="Dup_hybrid_motif"/>
</dbReference>
<comment type="caution">
    <text evidence="3">The sequence shown here is derived from an EMBL/GenBank/DDBJ whole genome shotgun (WGS) entry which is preliminary data.</text>
</comment>
<dbReference type="RefSeq" id="WP_280941638.1">
    <property type="nucleotide sequence ID" value="NZ_JARYGX010000012.1"/>
</dbReference>
<evidence type="ECO:0000313" key="3">
    <source>
        <dbReference type="EMBL" id="MDH7452429.1"/>
    </source>
</evidence>
<dbReference type="CDD" id="cd12797">
    <property type="entry name" value="M23_peptidase"/>
    <property type="match status" value="1"/>
</dbReference>
<keyword evidence="3" id="KW-0378">Hydrolase</keyword>
<dbReference type="Pfam" id="PF01551">
    <property type="entry name" value="Peptidase_M23"/>
    <property type="match status" value="1"/>
</dbReference>
<dbReference type="GO" id="GO:0016787">
    <property type="term" value="F:hydrolase activity"/>
    <property type="evidence" value="ECO:0007669"/>
    <property type="project" value="UniProtKB-KW"/>
</dbReference>
<organism evidence="3 4">
    <name type="scientific">Luteimonas composti</name>
    <dbReference type="NCBI Taxonomy" id="398257"/>
    <lineage>
        <taxon>Bacteria</taxon>
        <taxon>Pseudomonadati</taxon>
        <taxon>Pseudomonadota</taxon>
        <taxon>Gammaproteobacteria</taxon>
        <taxon>Lysobacterales</taxon>
        <taxon>Lysobacteraceae</taxon>
        <taxon>Luteimonas</taxon>
    </lineage>
</organism>
<name>A0ABT6MPC4_9GAMM</name>
<evidence type="ECO:0000313" key="4">
    <source>
        <dbReference type="Proteomes" id="UP001160550"/>
    </source>
</evidence>